<evidence type="ECO:0000313" key="2">
    <source>
        <dbReference type="Proteomes" id="UP001265550"/>
    </source>
</evidence>
<keyword evidence="2" id="KW-1185">Reference proteome</keyword>
<dbReference type="EMBL" id="JAVDWE010000008">
    <property type="protein sequence ID" value="MDR7095349.1"/>
    <property type="molecule type" value="Genomic_DNA"/>
</dbReference>
<dbReference type="Proteomes" id="UP001265550">
    <property type="component" value="Unassembled WGS sequence"/>
</dbReference>
<dbReference type="Gene3D" id="3.40.190.10">
    <property type="entry name" value="Periplasmic binding protein-like II"/>
    <property type="match status" value="1"/>
</dbReference>
<proteinExistence type="predicted"/>
<organism evidence="1 2">
    <name type="scientific">Hydrogenophaga laconesensis</name>
    <dbReference type="NCBI Taxonomy" id="1805971"/>
    <lineage>
        <taxon>Bacteria</taxon>
        <taxon>Pseudomonadati</taxon>
        <taxon>Pseudomonadota</taxon>
        <taxon>Betaproteobacteria</taxon>
        <taxon>Burkholderiales</taxon>
        <taxon>Comamonadaceae</taxon>
        <taxon>Hydrogenophaga</taxon>
    </lineage>
</organism>
<accession>A0ABU1VD06</accession>
<reference evidence="1 2" key="1">
    <citation type="submission" date="2023-07" db="EMBL/GenBank/DDBJ databases">
        <title>Sorghum-associated microbial communities from plants grown in Nebraska, USA.</title>
        <authorList>
            <person name="Schachtman D."/>
        </authorList>
    </citation>
    <scope>NUCLEOTIDE SEQUENCE [LARGE SCALE GENOMIC DNA]</scope>
    <source>
        <strain evidence="1 2">BE240</strain>
    </source>
</reference>
<comment type="caution">
    <text evidence="1">The sequence shown here is derived from an EMBL/GenBank/DDBJ whole genome shotgun (WGS) entry which is preliminary data.</text>
</comment>
<gene>
    <name evidence="1" type="ORF">J2X09_003097</name>
</gene>
<dbReference type="RefSeq" id="WP_204734284.1">
    <property type="nucleotide sequence ID" value="NZ_JAVDWE010000008.1"/>
</dbReference>
<sequence length="120" mass="12700">MPAACLYAHESFINGYPHTTQALANGIARANRWLQAAGPGDIIKAVPKSYLLGNRSLYIDAFMAAKGSLSPDGSFPARGANTAFRALASVDDKLAAARLDLSALYTNTSVERANARYPLG</sequence>
<name>A0ABU1VD06_9BURK</name>
<protein>
    <submittedName>
        <fullName evidence="1">ABC-type nitrate/sulfonate/bicarbonate transport system substrate-binding protein</fullName>
    </submittedName>
</protein>
<evidence type="ECO:0000313" key="1">
    <source>
        <dbReference type="EMBL" id="MDR7095349.1"/>
    </source>
</evidence>